<dbReference type="EMBL" id="JAHRHY010000002">
    <property type="protein sequence ID" value="KAG9071476.1"/>
    <property type="molecule type" value="Genomic_DNA"/>
</dbReference>
<keyword evidence="2" id="KW-1185">Reference proteome</keyword>
<reference evidence="1" key="1">
    <citation type="submission" date="2021-06" db="EMBL/GenBank/DDBJ databases">
        <title>Genome Sequence of Mortierella hyaline Strain SCG-10, a Cold-Adapted, Nitrate-Reducing Fungus Isolated from Soil in Minnesota, USA.</title>
        <authorList>
            <person name="Aldossari N."/>
        </authorList>
    </citation>
    <scope>NUCLEOTIDE SEQUENCE</scope>
    <source>
        <strain evidence="1">SCG-10</strain>
    </source>
</reference>
<sequence>MASIRYQNSTTEEYQVGEAAAWTTTAGGGAAAAVKTFEVVLVPVMVTADAKIGVEATVGTIGWLALEVLDIGMETGTGPGMADVGLETLDMTLCMEEEEEEEEVVGFLLVVIRSGNIPVAPGLGGLSNWLRCSSWQVLPLYKSLLEP</sequence>
<protein>
    <submittedName>
        <fullName evidence="1">Uncharacterized protein</fullName>
    </submittedName>
</protein>
<comment type="caution">
    <text evidence="1">The sequence shown here is derived from an EMBL/GenBank/DDBJ whole genome shotgun (WGS) entry which is preliminary data.</text>
</comment>
<evidence type="ECO:0000313" key="1">
    <source>
        <dbReference type="EMBL" id="KAG9071476.1"/>
    </source>
</evidence>
<name>A0A9P7Y538_9FUNG</name>
<dbReference type="Proteomes" id="UP000707451">
    <property type="component" value="Unassembled WGS sequence"/>
</dbReference>
<dbReference type="AlphaFoldDB" id="A0A9P7Y538"/>
<evidence type="ECO:0000313" key="2">
    <source>
        <dbReference type="Proteomes" id="UP000707451"/>
    </source>
</evidence>
<gene>
    <name evidence="1" type="ORF">KI688_005688</name>
</gene>
<accession>A0A9P7Y538</accession>
<organism evidence="1 2">
    <name type="scientific">Linnemannia hyalina</name>
    <dbReference type="NCBI Taxonomy" id="64524"/>
    <lineage>
        <taxon>Eukaryota</taxon>
        <taxon>Fungi</taxon>
        <taxon>Fungi incertae sedis</taxon>
        <taxon>Mucoromycota</taxon>
        <taxon>Mortierellomycotina</taxon>
        <taxon>Mortierellomycetes</taxon>
        <taxon>Mortierellales</taxon>
        <taxon>Mortierellaceae</taxon>
        <taxon>Linnemannia</taxon>
    </lineage>
</organism>
<proteinExistence type="predicted"/>